<protein>
    <recommendedName>
        <fullName evidence="3">Ig-like domain-containing protein</fullName>
    </recommendedName>
</protein>
<evidence type="ECO:0000313" key="2">
    <source>
        <dbReference type="Proteomes" id="UP000762676"/>
    </source>
</evidence>
<evidence type="ECO:0008006" key="3">
    <source>
        <dbReference type="Google" id="ProtNLM"/>
    </source>
</evidence>
<evidence type="ECO:0000313" key="1">
    <source>
        <dbReference type="EMBL" id="GFR57657.1"/>
    </source>
</evidence>
<sequence length="400" mass="45620">MTYKSRAADRPTEWLAGLSLPTWSTGFFEVNVKLNNAGHQALYQDRFTVPKLDVKHTGDLVYDTGRDVRFEMSTSYGEEKGFSDVDLSLDSPIYGPRRMGRRAVEQSERRKYLKNEESVVTVLTSVYNVSGFLRIALAFNDPDATLISKLEVKRTFVVRHRNQTGPYPVDFVRFTEGRQRPDLEINYKSEVCQIGSNCSLRCDAVGEITSMQVTQQSVEDGQWEPVENTSELVFDYSRSVDWTIQPTATWENMRFQCIAHTSDTNNASLQLQVQFYTEEFYIDANRSNIVVTPDETYPDVKHVTVNCTVVGRPVTYTFVDLRFGQGRQVEYHHLGIATHVPISLEETVETSSTSLGPHTTSIEHLTGARCHSRSLGEQHRYREVEHEMDWPQSQITSTSN</sequence>
<dbReference type="Proteomes" id="UP000762676">
    <property type="component" value="Unassembled WGS sequence"/>
</dbReference>
<dbReference type="AlphaFoldDB" id="A0AAV4E9D9"/>
<organism evidence="1 2">
    <name type="scientific">Elysia marginata</name>
    <dbReference type="NCBI Taxonomy" id="1093978"/>
    <lineage>
        <taxon>Eukaryota</taxon>
        <taxon>Metazoa</taxon>
        <taxon>Spiralia</taxon>
        <taxon>Lophotrochozoa</taxon>
        <taxon>Mollusca</taxon>
        <taxon>Gastropoda</taxon>
        <taxon>Heterobranchia</taxon>
        <taxon>Euthyneura</taxon>
        <taxon>Panpulmonata</taxon>
        <taxon>Sacoglossa</taxon>
        <taxon>Placobranchoidea</taxon>
        <taxon>Plakobranchidae</taxon>
        <taxon>Elysia</taxon>
    </lineage>
</organism>
<accession>A0AAV4E9D9</accession>
<dbReference type="EMBL" id="BMAT01010631">
    <property type="protein sequence ID" value="GFR57657.1"/>
    <property type="molecule type" value="Genomic_DNA"/>
</dbReference>
<name>A0AAV4E9D9_9GAST</name>
<keyword evidence="2" id="KW-1185">Reference proteome</keyword>
<reference evidence="1 2" key="1">
    <citation type="journal article" date="2021" name="Elife">
        <title>Chloroplast acquisition without the gene transfer in kleptoplastic sea slugs, Plakobranchus ocellatus.</title>
        <authorList>
            <person name="Maeda T."/>
            <person name="Takahashi S."/>
            <person name="Yoshida T."/>
            <person name="Shimamura S."/>
            <person name="Takaki Y."/>
            <person name="Nagai Y."/>
            <person name="Toyoda A."/>
            <person name="Suzuki Y."/>
            <person name="Arimoto A."/>
            <person name="Ishii H."/>
            <person name="Satoh N."/>
            <person name="Nishiyama T."/>
            <person name="Hasebe M."/>
            <person name="Maruyama T."/>
            <person name="Minagawa J."/>
            <person name="Obokata J."/>
            <person name="Shigenobu S."/>
        </authorList>
    </citation>
    <scope>NUCLEOTIDE SEQUENCE [LARGE SCALE GENOMIC DNA]</scope>
</reference>
<gene>
    <name evidence="1" type="ORF">ElyMa_005343900</name>
</gene>
<comment type="caution">
    <text evidence="1">The sequence shown here is derived from an EMBL/GenBank/DDBJ whole genome shotgun (WGS) entry which is preliminary data.</text>
</comment>
<proteinExistence type="predicted"/>